<feature type="compositionally biased region" description="Low complexity" evidence="1">
    <location>
        <begin position="326"/>
        <end position="346"/>
    </location>
</feature>
<feature type="compositionally biased region" description="Low complexity" evidence="1">
    <location>
        <begin position="277"/>
        <end position="289"/>
    </location>
</feature>
<evidence type="ECO:0008006" key="4">
    <source>
        <dbReference type="Google" id="ProtNLM"/>
    </source>
</evidence>
<evidence type="ECO:0000256" key="1">
    <source>
        <dbReference type="SAM" id="MobiDB-lite"/>
    </source>
</evidence>
<comment type="caution">
    <text evidence="2">The sequence shown here is derived from an EMBL/GenBank/DDBJ whole genome shotgun (WGS) entry which is preliminary data.</text>
</comment>
<sequence>MTSNSSENSMNSYNNNTVVRLLYPFPAEFPCPFCFNGRTVCKKGACVYLRHTDLFKHLKLHHPGAIKRWSCAECGFTDDSAYALKKVKSHHATRHPSAGGPCATVTRNPLAGSVARATPGDTGAETRPRVEAVGLSTGSEGSPPPLGAFPVTLGGTTTCAPAIRITAASLNVSSAARTAASTAARTTSATGATMTTTTTTTTSQPRRRAGPPTAAPGKIHPTKTIPAAGSSAVTRSPVTLAAFLQQSRRSSAGEDAPAERRTSGGPASMGRRSGGNTTSPPAAASASTARKTRASTEPPQPGPPRRAPSRRVTPSTTFAEVTRGSPPAVVGATTTTVPRRTRAASLPPAPTRRTRTATKRTGGATATSSTPPATPPLQSPPPTPCSAPATLTTTTVTTTVRGSPVMTAVVGRSSGLGNLGISKVATAALAGITGLWTTLRTKYCYGYGSFEHLITNCKGEESVGDRINKIRGYLAQKKYLPDEHCSPKGPDGRNGEPVNRNKYTRKYMSREALGIPLGRDAVNVTKRTGYKIPEVMDKEKKSVLRDNSVEVGRPRRQGGRIVREVGIHVDEVKQMKVREKD</sequence>
<dbReference type="Proteomes" id="UP001642520">
    <property type="component" value="Unassembled WGS sequence"/>
</dbReference>
<reference evidence="2 3" key="1">
    <citation type="submission" date="2024-08" db="EMBL/GenBank/DDBJ databases">
        <authorList>
            <person name="Will J Nash"/>
            <person name="Angela Man"/>
            <person name="Seanna McTaggart"/>
            <person name="Kendall Baker"/>
            <person name="Tom Barker"/>
            <person name="Leah Catchpole"/>
            <person name="Alex Durrant"/>
            <person name="Karim Gharbi"/>
            <person name="Naomi Irish"/>
            <person name="Gemy Kaithakottil"/>
            <person name="Debby Ku"/>
            <person name="Aaliyah Providence"/>
            <person name="Felix Shaw"/>
            <person name="David Swarbreck"/>
            <person name="Chris Watkins"/>
            <person name="Ann M. McCartney"/>
            <person name="Giulio Formenti"/>
            <person name="Alice Mouton"/>
            <person name="Noel Vella"/>
            <person name="Bjorn M von Reumont"/>
            <person name="Adriana Vella"/>
            <person name="Wilfried Haerty"/>
        </authorList>
    </citation>
    <scope>NUCLEOTIDE SEQUENCE [LARGE SCALE GENOMIC DNA]</scope>
</reference>
<protein>
    <recommendedName>
        <fullName evidence="4">C2H2-type domain-containing protein</fullName>
    </recommendedName>
</protein>
<organism evidence="2 3">
    <name type="scientific">Xylocopa violacea</name>
    <name type="common">Violet carpenter bee</name>
    <name type="synonym">Apis violacea</name>
    <dbReference type="NCBI Taxonomy" id="135666"/>
    <lineage>
        <taxon>Eukaryota</taxon>
        <taxon>Metazoa</taxon>
        <taxon>Ecdysozoa</taxon>
        <taxon>Arthropoda</taxon>
        <taxon>Hexapoda</taxon>
        <taxon>Insecta</taxon>
        <taxon>Pterygota</taxon>
        <taxon>Neoptera</taxon>
        <taxon>Endopterygota</taxon>
        <taxon>Hymenoptera</taxon>
        <taxon>Apocrita</taxon>
        <taxon>Aculeata</taxon>
        <taxon>Apoidea</taxon>
        <taxon>Anthophila</taxon>
        <taxon>Apidae</taxon>
        <taxon>Xylocopa</taxon>
        <taxon>Xylocopa</taxon>
    </lineage>
</organism>
<name>A0ABP1N796_XYLVO</name>
<accession>A0ABP1N796</accession>
<feature type="compositionally biased region" description="Basic and acidic residues" evidence="1">
    <location>
        <begin position="482"/>
        <end position="494"/>
    </location>
</feature>
<evidence type="ECO:0000313" key="3">
    <source>
        <dbReference type="Proteomes" id="UP001642520"/>
    </source>
</evidence>
<proteinExistence type="predicted"/>
<gene>
    <name evidence="2" type="ORF">XYLVIOL_LOCUS1597</name>
</gene>
<feature type="region of interest" description="Disordered" evidence="1">
    <location>
        <begin position="482"/>
        <end position="501"/>
    </location>
</feature>
<feature type="compositionally biased region" description="Low complexity" evidence="1">
    <location>
        <begin position="359"/>
        <end position="371"/>
    </location>
</feature>
<feature type="compositionally biased region" description="Low complexity" evidence="1">
    <location>
        <begin position="182"/>
        <end position="217"/>
    </location>
</feature>
<feature type="compositionally biased region" description="Pro residues" evidence="1">
    <location>
        <begin position="372"/>
        <end position="385"/>
    </location>
</feature>
<evidence type="ECO:0000313" key="2">
    <source>
        <dbReference type="EMBL" id="CAL7935445.1"/>
    </source>
</evidence>
<feature type="region of interest" description="Disordered" evidence="1">
    <location>
        <begin position="182"/>
        <end position="233"/>
    </location>
</feature>
<keyword evidence="3" id="KW-1185">Reference proteome</keyword>
<feature type="region of interest" description="Disordered" evidence="1">
    <location>
        <begin position="247"/>
        <end position="387"/>
    </location>
</feature>
<dbReference type="EMBL" id="CAXAJV020001284">
    <property type="protein sequence ID" value="CAL7935445.1"/>
    <property type="molecule type" value="Genomic_DNA"/>
</dbReference>